<dbReference type="AlphaFoldDB" id="A0A4R3KDQ6"/>
<gene>
    <name evidence="1" type="ORF">EDD72_1155</name>
</gene>
<dbReference type="OrthoDB" id="2991654at2"/>
<proteinExistence type="predicted"/>
<name>A0A4R3KDQ6_9BACI</name>
<evidence type="ECO:0000313" key="1">
    <source>
        <dbReference type="EMBL" id="TCS80781.1"/>
    </source>
</evidence>
<dbReference type="RefSeq" id="WP_132769567.1">
    <property type="nucleotide sequence ID" value="NZ_SMAB01000015.1"/>
</dbReference>
<comment type="caution">
    <text evidence="1">The sequence shown here is derived from an EMBL/GenBank/DDBJ whole genome shotgun (WGS) entry which is preliminary data.</text>
</comment>
<accession>A0A4R3KDQ6</accession>
<evidence type="ECO:0000313" key="2">
    <source>
        <dbReference type="Proteomes" id="UP000295788"/>
    </source>
</evidence>
<keyword evidence="2" id="KW-1185">Reference proteome</keyword>
<protein>
    <submittedName>
        <fullName evidence="1">Uncharacterized protein</fullName>
    </submittedName>
</protein>
<organism evidence="1 2">
    <name type="scientific">Tepidibacillus fermentans</name>
    <dbReference type="NCBI Taxonomy" id="1281767"/>
    <lineage>
        <taxon>Bacteria</taxon>
        <taxon>Bacillati</taxon>
        <taxon>Bacillota</taxon>
        <taxon>Bacilli</taxon>
        <taxon>Bacillales</taxon>
        <taxon>Bacillaceae</taxon>
        <taxon>Tepidibacillus</taxon>
    </lineage>
</organism>
<sequence length="69" mass="7887">MKSAHISKMVPEVDFIGQLADLKEVDYKNMLVLTGLIELLIEKELITRKEVIEKAEQLEADLSFLDVLE</sequence>
<reference evidence="1 2" key="1">
    <citation type="submission" date="2019-03" db="EMBL/GenBank/DDBJ databases">
        <title>Genomic Encyclopedia of Type Strains, Phase IV (KMG-IV): sequencing the most valuable type-strain genomes for metagenomic binning, comparative biology and taxonomic classification.</title>
        <authorList>
            <person name="Goeker M."/>
        </authorList>
    </citation>
    <scope>NUCLEOTIDE SEQUENCE [LARGE SCALE GENOMIC DNA]</scope>
    <source>
        <strain evidence="1 2">DSM 23802</strain>
    </source>
</reference>
<dbReference type="EMBL" id="SMAB01000015">
    <property type="protein sequence ID" value="TCS80781.1"/>
    <property type="molecule type" value="Genomic_DNA"/>
</dbReference>
<dbReference type="Proteomes" id="UP000295788">
    <property type="component" value="Unassembled WGS sequence"/>
</dbReference>